<protein>
    <submittedName>
        <fullName evidence="1">SnoaL-like protein</fullName>
    </submittedName>
</protein>
<keyword evidence="2" id="KW-1185">Reference proteome</keyword>
<dbReference type="SUPFAM" id="SSF54427">
    <property type="entry name" value="NTF2-like"/>
    <property type="match status" value="1"/>
</dbReference>
<evidence type="ECO:0000313" key="1">
    <source>
        <dbReference type="EMBL" id="PTX43397.1"/>
    </source>
</evidence>
<dbReference type="PROSITE" id="PS51257">
    <property type="entry name" value="PROKAR_LIPOPROTEIN"/>
    <property type="match status" value="1"/>
</dbReference>
<dbReference type="InterPro" id="IPR032710">
    <property type="entry name" value="NTF2-like_dom_sf"/>
</dbReference>
<comment type="caution">
    <text evidence="1">The sequence shown here is derived from an EMBL/GenBank/DDBJ whole genome shotgun (WGS) entry which is preliminary data.</text>
</comment>
<evidence type="ECO:0000313" key="2">
    <source>
        <dbReference type="Proteomes" id="UP000244174"/>
    </source>
</evidence>
<proteinExistence type="predicted"/>
<sequence length="173" mass="19694">MKKLLIVLLISVIATSCNDGKKEEVRYTQDSKEINTLKAAIQDYEDANWEAYQKHYADTAKIYHNSKESVGSKQQVDKHKENISSLSAYGFVDEDDEYEMVLTDDKNTWVNYWGTWKGTIAENSQEVTIPVHLTARFVDGKIVEEHGYWDGGIMMAAMQEMQAAKQDSIQGSE</sequence>
<dbReference type="AlphaFoldDB" id="A0A2T6AHZ1"/>
<dbReference type="RefSeq" id="WP_108171827.1">
    <property type="nucleotide sequence ID" value="NZ_QBKQ01000002.1"/>
</dbReference>
<dbReference type="Proteomes" id="UP000244174">
    <property type="component" value="Unassembled WGS sequence"/>
</dbReference>
<organism evidence="1 2">
    <name type="scientific">Christiangramia gaetbulicola</name>
    <dbReference type="NCBI Taxonomy" id="703340"/>
    <lineage>
        <taxon>Bacteria</taxon>
        <taxon>Pseudomonadati</taxon>
        <taxon>Bacteroidota</taxon>
        <taxon>Flavobacteriia</taxon>
        <taxon>Flavobacteriales</taxon>
        <taxon>Flavobacteriaceae</taxon>
        <taxon>Christiangramia</taxon>
    </lineage>
</organism>
<name>A0A2T6AHZ1_9FLAO</name>
<gene>
    <name evidence="1" type="ORF">C8P64_1924</name>
</gene>
<accession>A0A2T6AHZ1</accession>
<dbReference type="OrthoDB" id="824753at2"/>
<reference evidence="1 2" key="1">
    <citation type="submission" date="2018-04" db="EMBL/GenBank/DDBJ databases">
        <title>Genomic Encyclopedia of Archaeal and Bacterial Type Strains, Phase II (KMG-II): from individual species to whole genera.</title>
        <authorList>
            <person name="Goeker M."/>
        </authorList>
    </citation>
    <scope>NUCLEOTIDE SEQUENCE [LARGE SCALE GENOMIC DNA]</scope>
    <source>
        <strain evidence="1 2">DSM 23082</strain>
    </source>
</reference>
<dbReference type="Gene3D" id="3.10.450.50">
    <property type="match status" value="1"/>
</dbReference>
<dbReference type="EMBL" id="QBKQ01000002">
    <property type="protein sequence ID" value="PTX43397.1"/>
    <property type="molecule type" value="Genomic_DNA"/>
</dbReference>